<protein>
    <recommendedName>
        <fullName evidence="4">Trafficking protein particle complex subunit 11 C-terminal domain-containing protein</fullName>
    </recommendedName>
</protein>
<evidence type="ECO:0000256" key="1">
    <source>
        <dbReference type="SAM" id="MobiDB-lite"/>
    </source>
</evidence>
<evidence type="ECO:0008006" key="4">
    <source>
        <dbReference type="Google" id="ProtNLM"/>
    </source>
</evidence>
<proteinExistence type="predicted"/>
<sequence length="618" mass="63825">MKAAGSSSSPSSSPRLLDGQPPGQQQQQQQLGGSSSPVAAAGSPSSPLGSSSSSSTAWNYVVQQLDLPAALQQVPAKEQAAQASAVTDLLLRFNQQDFGWWRILTVAGGFTAHAPDPAQLQLCVALYCHLPVALPLIGASLTLTDSQGSWTVSLAVGPGPDLQQQQQQQQHAAASGQQGVQAAAAEAADALQILQLTGTQDAAAAGSWPLMLQPGSWQLLHVRFPPRCVGAVAAEQLQLQLSEHCTVSFVLGSFPPGRPALGSSSLPGGEPFKVRQGVRLGAWLGKVQHVGRLPQLQVLRPELLLVNELAPLQVTVSASSPQLPATLQLSLRTAMGATPAANSDAGALATAAAAQSQGSEDASAAAGAAEGVPLEVGQVVFAQVLVRALHAVELQLLDAQLELQQEAGLQLLNKLSDQLAGRPLAAAQGSVHCLLLQLVPMANTSSPVSMGRLTLRWKRQQPAAVAQSSSSTSTSSSVSAGPAAAAAAELAVGAAPPDEVTTSLELPRVLVQDSLLSAKVVSPHRATAGIAFPFTVQLRNLTSKPQELLVSVQEAPSFVFSGSKQQAVTLMPKDSSSLSWTLVAHVSGQLPLPAVRVSSVRFSSQVVTQSAHVHVMPF</sequence>
<name>A0ABY8TRZ9_TETOB</name>
<keyword evidence="3" id="KW-1185">Reference proteome</keyword>
<dbReference type="PANTHER" id="PTHR14374:SF0">
    <property type="entry name" value="TRAFFICKING PROTEIN PARTICLE COMPLEX SUBUNIT 11"/>
    <property type="match status" value="1"/>
</dbReference>
<reference evidence="2 3" key="1">
    <citation type="submission" date="2023-05" db="EMBL/GenBank/DDBJ databases">
        <title>A 100% complete, gapless, phased diploid assembly of the Scenedesmus obliquus UTEX 3031 genome.</title>
        <authorList>
            <person name="Biondi T.C."/>
            <person name="Hanschen E.R."/>
            <person name="Kwon T."/>
            <person name="Eng W."/>
            <person name="Kruse C.P.S."/>
            <person name="Koehler S.I."/>
            <person name="Kunde Y."/>
            <person name="Gleasner C.D."/>
            <person name="You Mak K.T."/>
            <person name="Polle J."/>
            <person name="Hovde B.T."/>
            <person name="Starkenburg S.R."/>
        </authorList>
    </citation>
    <scope>NUCLEOTIDE SEQUENCE [LARGE SCALE GENOMIC DNA]</scope>
    <source>
        <strain evidence="2 3">DOE0152z</strain>
    </source>
</reference>
<organism evidence="2 3">
    <name type="scientific">Tetradesmus obliquus</name>
    <name type="common">Green alga</name>
    <name type="synonym">Acutodesmus obliquus</name>
    <dbReference type="NCBI Taxonomy" id="3088"/>
    <lineage>
        <taxon>Eukaryota</taxon>
        <taxon>Viridiplantae</taxon>
        <taxon>Chlorophyta</taxon>
        <taxon>core chlorophytes</taxon>
        <taxon>Chlorophyceae</taxon>
        <taxon>CS clade</taxon>
        <taxon>Sphaeropleales</taxon>
        <taxon>Scenedesmaceae</taxon>
        <taxon>Tetradesmus</taxon>
    </lineage>
</organism>
<gene>
    <name evidence="2" type="ORF">OEZ85_011990</name>
</gene>
<dbReference type="PANTHER" id="PTHR14374">
    <property type="entry name" value="FOIE GRAS"/>
    <property type="match status" value="1"/>
</dbReference>
<dbReference type="Proteomes" id="UP001244341">
    <property type="component" value="Chromosome 3b"/>
</dbReference>
<accession>A0ABY8TRZ9</accession>
<evidence type="ECO:0000313" key="2">
    <source>
        <dbReference type="EMBL" id="WIA11906.1"/>
    </source>
</evidence>
<evidence type="ECO:0000313" key="3">
    <source>
        <dbReference type="Proteomes" id="UP001244341"/>
    </source>
</evidence>
<dbReference type="EMBL" id="CP126210">
    <property type="protein sequence ID" value="WIA11906.1"/>
    <property type="molecule type" value="Genomic_DNA"/>
</dbReference>
<feature type="region of interest" description="Disordered" evidence="1">
    <location>
        <begin position="1"/>
        <end position="52"/>
    </location>
</feature>